<dbReference type="AlphaFoldDB" id="A0A418XRC1"/>
<proteinExistence type="predicted"/>
<keyword evidence="2" id="KW-1185">Reference proteome</keyword>
<evidence type="ECO:0000313" key="2">
    <source>
        <dbReference type="Proteomes" id="UP000283734"/>
    </source>
</evidence>
<dbReference type="Proteomes" id="UP000283734">
    <property type="component" value="Unassembled WGS sequence"/>
</dbReference>
<gene>
    <name evidence="1" type="ORF">D4A39_16735</name>
</gene>
<sequence>YDEEVNKENDRESRVVEANSVEQEVESINKGEVRRALKRMKRGKAVGPDDIPVEVWKCLGEMAVEFLTRLFNNILESERMPEEWRRSEHL</sequence>
<protein>
    <recommendedName>
        <fullName evidence="3">Group II intron reverse transcriptase/maturase</fullName>
    </recommendedName>
</protein>
<name>A0A418XRC1_9GAMM</name>
<dbReference type="PANTHER" id="PTHR19446">
    <property type="entry name" value="REVERSE TRANSCRIPTASES"/>
    <property type="match status" value="1"/>
</dbReference>
<dbReference type="EMBL" id="QYYA01000037">
    <property type="protein sequence ID" value="RJG15010.1"/>
    <property type="molecule type" value="Genomic_DNA"/>
</dbReference>
<organism evidence="1 2">
    <name type="scientific">Alcanivorax profundi</name>
    <dbReference type="NCBI Taxonomy" id="2338368"/>
    <lineage>
        <taxon>Bacteria</taxon>
        <taxon>Pseudomonadati</taxon>
        <taxon>Pseudomonadota</taxon>
        <taxon>Gammaproteobacteria</taxon>
        <taxon>Oceanospirillales</taxon>
        <taxon>Alcanivoracaceae</taxon>
        <taxon>Alcanivorax</taxon>
    </lineage>
</organism>
<evidence type="ECO:0000313" key="1">
    <source>
        <dbReference type="EMBL" id="RJG15010.1"/>
    </source>
</evidence>
<evidence type="ECO:0008006" key="3">
    <source>
        <dbReference type="Google" id="ProtNLM"/>
    </source>
</evidence>
<feature type="non-terminal residue" evidence="1">
    <location>
        <position position="1"/>
    </location>
</feature>
<reference evidence="1 2" key="1">
    <citation type="submission" date="2018-09" db="EMBL/GenBank/DDBJ databases">
        <title>Alcanivorax profundi sp. nov., isolated from 1000 m-depth seawater of the Mariana Trench.</title>
        <authorList>
            <person name="Liu J."/>
        </authorList>
    </citation>
    <scope>NUCLEOTIDE SEQUENCE [LARGE SCALE GENOMIC DNA]</scope>
    <source>
        <strain evidence="1 2">MTEO17</strain>
    </source>
</reference>
<comment type="caution">
    <text evidence="1">The sequence shown here is derived from an EMBL/GenBank/DDBJ whole genome shotgun (WGS) entry which is preliminary data.</text>
</comment>
<accession>A0A418XRC1</accession>